<evidence type="ECO:0000313" key="2">
    <source>
        <dbReference type="EMBL" id="CAF4386513.1"/>
    </source>
</evidence>
<dbReference type="EMBL" id="CAJOBJ010053800">
    <property type="protein sequence ID" value="CAF4386513.1"/>
    <property type="molecule type" value="Genomic_DNA"/>
</dbReference>
<reference evidence="2" key="1">
    <citation type="submission" date="2021-02" db="EMBL/GenBank/DDBJ databases">
        <authorList>
            <person name="Nowell W R."/>
        </authorList>
    </citation>
    <scope>NUCLEOTIDE SEQUENCE</scope>
</reference>
<sequence length="39" mass="4537">MEDNETLQITIDTFKNSSKRNLENTLFYIKKLIGSSTNE</sequence>
<name>A0A8S2VBG9_9BILA</name>
<comment type="caution">
    <text evidence="2">The sequence shown here is derived from an EMBL/GenBank/DDBJ whole genome shotgun (WGS) entry which is preliminary data.</text>
</comment>
<dbReference type="EMBL" id="CAJOBH010028301">
    <property type="protein sequence ID" value="CAF4263071.1"/>
    <property type="molecule type" value="Genomic_DNA"/>
</dbReference>
<evidence type="ECO:0000313" key="1">
    <source>
        <dbReference type="EMBL" id="CAF4263071.1"/>
    </source>
</evidence>
<dbReference type="Proteomes" id="UP000681720">
    <property type="component" value="Unassembled WGS sequence"/>
</dbReference>
<feature type="non-terminal residue" evidence="2">
    <location>
        <position position="39"/>
    </location>
</feature>
<proteinExistence type="predicted"/>
<dbReference type="Proteomes" id="UP000681967">
    <property type="component" value="Unassembled WGS sequence"/>
</dbReference>
<accession>A0A8S2VBG9</accession>
<evidence type="ECO:0000313" key="3">
    <source>
        <dbReference type="Proteomes" id="UP000681720"/>
    </source>
</evidence>
<dbReference type="AlphaFoldDB" id="A0A8S2VBG9"/>
<protein>
    <submittedName>
        <fullName evidence="2">Uncharacterized protein</fullName>
    </submittedName>
</protein>
<gene>
    <name evidence="1" type="ORF">BYL167_LOCUS26012</name>
    <name evidence="2" type="ORF">GIL414_LOCUS29535</name>
</gene>
<organism evidence="2 3">
    <name type="scientific">Rotaria magnacalcarata</name>
    <dbReference type="NCBI Taxonomy" id="392030"/>
    <lineage>
        <taxon>Eukaryota</taxon>
        <taxon>Metazoa</taxon>
        <taxon>Spiralia</taxon>
        <taxon>Gnathifera</taxon>
        <taxon>Rotifera</taxon>
        <taxon>Eurotatoria</taxon>
        <taxon>Bdelloidea</taxon>
        <taxon>Philodinida</taxon>
        <taxon>Philodinidae</taxon>
        <taxon>Rotaria</taxon>
    </lineage>
</organism>